<evidence type="ECO:0000256" key="8">
    <source>
        <dbReference type="ARBA" id="ARBA00022741"/>
    </source>
</evidence>
<gene>
    <name evidence="14" type="ORF">BG04_4233</name>
</gene>
<dbReference type="InterPro" id="IPR003594">
    <property type="entry name" value="HATPase_dom"/>
</dbReference>
<dbReference type="FunFam" id="3.30.565.10:FF:000006">
    <property type="entry name" value="Sensor histidine kinase WalK"/>
    <property type="match status" value="1"/>
</dbReference>
<dbReference type="PRINTS" id="PR00344">
    <property type="entry name" value="BCTRLSENSOR"/>
</dbReference>
<dbReference type="CDD" id="cd06225">
    <property type="entry name" value="HAMP"/>
    <property type="match status" value="1"/>
</dbReference>
<evidence type="ECO:0000256" key="10">
    <source>
        <dbReference type="ARBA" id="ARBA00022840"/>
    </source>
</evidence>
<dbReference type="PANTHER" id="PTHR45528">
    <property type="entry name" value="SENSOR HISTIDINE KINASE CPXA"/>
    <property type="match status" value="1"/>
</dbReference>
<proteinExistence type="predicted"/>
<dbReference type="SUPFAM" id="SSF158472">
    <property type="entry name" value="HAMP domain-like"/>
    <property type="match status" value="1"/>
</dbReference>
<dbReference type="CDD" id="cd00082">
    <property type="entry name" value="HisKA"/>
    <property type="match status" value="1"/>
</dbReference>
<dbReference type="AlphaFoldDB" id="A0A0B6AKQ1"/>
<organism evidence="14 15">
    <name type="scientific">Priestia megaterium (strain ATCC 14581 / DSM 32 / CCUG 1817 / JCM 2506 / NBRC 15308 / NCIMB 9376 / NCTC 10342 / NRRL B-14308 / VKM B-512 / Ford 19)</name>
    <name type="common">Bacillus megaterium</name>
    <dbReference type="NCBI Taxonomy" id="1348623"/>
    <lineage>
        <taxon>Bacteria</taxon>
        <taxon>Bacillati</taxon>
        <taxon>Bacillota</taxon>
        <taxon>Bacilli</taxon>
        <taxon>Bacillales</taxon>
        <taxon>Bacillaceae</taxon>
        <taxon>Priestia</taxon>
    </lineage>
</organism>
<evidence type="ECO:0000256" key="11">
    <source>
        <dbReference type="ARBA" id="ARBA00022989"/>
    </source>
</evidence>
<dbReference type="InterPro" id="IPR036890">
    <property type="entry name" value="HATPase_C_sf"/>
</dbReference>
<dbReference type="InterPro" id="IPR005467">
    <property type="entry name" value="His_kinase_dom"/>
</dbReference>
<dbReference type="InterPro" id="IPR050398">
    <property type="entry name" value="HssS/ArlS-like"/>
</dbReference>
<dbReference type="EMBL" id="CP009920">
    <property type="protein sequence ID" value="AJI25430.1"/>
    <property type="molecule type" value="Genomic_DNA"/>
</dbReference>
<dbReference type="Gene3D" id="1.10.287.130">
    <property type="match status" value="1"/>
</dbReference>
<keyword evidence="13" id="KW-0472">Membrane</keyword>
<dbReference type="Pfam" id="PF00672">
    <property type="entry name" value="HAMP"/>
    <property type="match status" value="1"/>
</dbReference>
<keyword evidence="11" id="KW-1133">Transmembrane helix</keyword>
<evidence type="ECO:0000256" key="12">
    <source>
        <dbReference type="ARBA" id="ARBA00023012"/>
    </source>
</evidence>
<dbReference type="GO" id="GO:0000155">
    <property type="term" value="F:phosphorelay sensor kinase activity"/>
    <property type="evidence" value="ECO:0007669"/>
    <property type="project" value="InterPro"/>
</dbReference>
<dbReference type="SMART" id="SM00387">
    <property type="entry name" value="HATPase_c"/>
    <property type="match status" value="1"/>
</dbReference>
<dbReference type="CDD" id="cd00075">
    <property type="entry name" value="HATPase"/>
    <property type="match status" value="1"/>
</dbReference>
<dbReference type="SMART" id="SM00388">
    <property type="entry name" value="HisKA"/>
    <property type="match status" value="1"/>
</dbReference>
<dbReference type="Pfam" id="PF02518">
    <property type="entry name" value="HATPase_c"/>
    <property type="match status" value="1"/>
</dbReference>
<comment type="subcellular location">
    <subcellularLocation>
        <location evidence="2">Cell membrane</location>
        <topology evidence="2">Multi-pass membrane protein</topology>
    </subcellularLocation>
</comment>
<dbReference type="SMART" id="SM00304">
    <property type="entry name" value="HAMP"/>
    <property type="match status" value="1"/>
</dbReference>
<sequence>MNRISIKLGLLFLMFILLIEAALFFYLYSGLANTRISEELESLRLRGNSHREVLEKHHDSATLNHVALMESEAETDVVITDKTGKIISSSRPLIQGARKAVEKWKGKSLTYKGEIMQGDWKRKPYIATASPIKKGRQQFGTVYMFKNTNDIHEMIARLQHHFYVAGAVSILFSIVTIFALSKFITAPLIKMKKATEKLSQGDLSVKLGAHSRDELGQLGMSIQSLANELQRLRKERNEFLSSISHELQTPLMYLKGYADVARRPSNTPQEHDKYLAIVEEEAERISQLVKDLFQLAQLDQHTFFIQKQKVELATYLHTICAHFHLALKEKEMDLDISCSQGLYILLDPERFQQVIINLLDNAMKYSKEGTKIDLIVKKSAESLTITLKDQGIGIPEQDLPYVFDKLYRVEKSRSRKSGGYGLGLSIVKEIVEAHGGEITIISERGKGTTVEIVLREDG</sequence>
<dbReference type="RefSeq" id="WP_034652805.1">
    <property type="nucleotide sequence ID" value="NZ_BCVB01000005.1"/>
</dbReference>
<evidence type="ECO:0000256" key="9">
    <source>
        <dbReference type="ARBA" id="ARBA00022777"/>
    </source>
</evidence>
<dbReference type="InterPro" id="IPR003660">
    <property type="entry name" value="HAMP_dom"/>
</dbReference>
<dbReference type="KEGG" id="bmeg:BG04_4233"/>
<evidence type="ECO:0000256" key="6">
    <source>
        <dbReference type="ARBA" id="ARBA00022679"/>
    </source>
</evidence>
<keyword evidence="12" id="KW-0902">Two-component regulatory system</keyword>
<dbReference type="Proteomes" id="UP000031829">
    <property type="component" value="Chromosome"/>
</dbReference>
<name>A0A0B6AKQ1_PRIM2</name>
<dbReference type="PROSITE" id="PS50885">
    <property type="entry name" value="HAMP"/>
    <property type="match status" value="1"/>
</dbReference>
<dbReference type="Gene3D" id="3.30.565.10">
    <property type="entry name" value="Histidine kinase-like ATPase, C-terminal domain"/>
    <property type="match status" value="1"/>
</dbReference>
<dbReference type="FunFam" id="1.10.287.130:FF:000001">
    <property type="entry name" value="Two-component sensor histidine kinase"/>
    <property type="match status" value="1"/>
</dbReference>
<keyword evidence="4" id="KW-1003">Cell membrane</keyword>
<dbReference type="PANTHER" id="PTHR45528:SF1">
    <property type="entry name" value="SENSOR HISTIDINE KINASE CPXA"/>
    <property type="match status" value="1"/>
</dbReference>
<evidence type="ECO:0000256" key="7">
    <source>
        <dbReference type="ARBA" id="ARBA00022692"/>
    </source>
</evidence>
<keyword evidence="10" id="KW-0067">ATP-binding</keyword>
<evidence type="ECO:0000256" key="3">
    <source>
        <dbReference type="ARBA" id="ARBA00012438"/>
    </source>
</evidence>
<dbReference type="PROSITE" id="PS50109">
    <property type="entry name" value="HIS_KIN"/>
    <property type="match status" value="1"/>
</dbReference>
<dbReference type="Pfam" id="PF00512">
    <property type="entry name" value="HisKA"/>
    <property type="match status" value="1"/>
</dbReference>
<evidence type="ECO:0000256" key="4">
    <source>
        <dbReference type="ARBA" id="ARBA00022475"/>
    </source>
</evidence>
<evidence type="ECO:0000256" key="13">
    <source>
        <dbReference type="ARBA" id="ARBA00023136"/>
    </source>
</evidence>
<dbReference type="InterPro" id="IPR036097">
    <property type="entry name" value="HisK_dim/P_sf"/>
</dbReference>
<evidence type="ECO:0000256" key="5">
    <source>
        <dbReference type="ARBA" id="ARBA00022553"/>
    </source>
</evidence>
<keyword evidence="9" id="KW-0418">Kinase</keyword>
<dbReference type="Gene3D" id="6.10.340.10">
    <property type="match status" value="1"/>
</dbReference>
<evidence type="ECO:0000256" key="2">
    <source>
        <dbReference type="ARBA" id="ARBA00004651"/>
    </source>
</evidence>
<keyword evidence="7" id="KW-0812">Transmembrane</keyword>
<keyword evidence="8" id="KW-0547">Nucleotide-binding</keyword>
<dbReference type="GO" id="GO:0005886">
    <property type="term" value="C:plasma membrane"/>
    <property type="evidence" value="ECO:0007669"/>
    <property type="project" value="UniProtKB-SubCell"/>
</dbReference>
<accession>A0A0B6AKQ1</accession>
<evidence type="ECO:0000313" key="15">
    <source>
        <dbReference type="Proteomes" id="UP000031829"/>
    </source>
</evidence>
<dbReference type="EC" id="2.7.13.3" evidence="3"/>
<protein>
    <recommendedName>
        <fullName evidence="3">histidine kinase</fullName>
        <ecNumber evidence="3">2.7.13.3</ecNumber>
    </recommendedName>
</protein>
<evidence type="ECO:0000313" key="14">
    <source>
        <dbReference type="EMBL" id="AJI25430.1"/>
    </source>
</evidence>
<reference evidence="14 15" key="1">
    <citation type="journal article" date="2015" name="Genome Announc.">
        <title>Complete genome sequences for 35 biothreat assay-relevant bacillus species.</title>
        <authorList>
            <person name="Johnson S.L."/>
            <person name="Daligault H.E."/>
            <person name="Davenport K.W."/>
            <person name="Jaissle J."/>
            <person name="Frey K.G."/>
            <person name="Ladner J.T."/>
            <person name="Broomall S.M."/>
            <person name="Bishop-Lilly K.A."/>
            <person name="Bruce D.C."/>
            <person name="Gibbons H.S."/>
            <person name="Coyne S.R."/>
            <person name="Lo C.C."/>
            <person name="Meincke L."/>
            <person name="Munk A.C."/>
            <person name="Koroleva G.I."/>
            <person name="Rosenzweig C.N."/>
            <person name="Palacios G.F."/>
            <person name="Redden C.L."/>
            <person name="Minogue T.D."/>
            <person name="Chain P.S."/>
        </authorList>
    </citation>
    <scope>NUCLEOTIDE SEQUENCE [LARGE SCALE GENOMIC DNA]</scope>
    <source>
        <strain evidence="15">ATCC 14581 / DSM 32 / JCM 2506 / NBRC 15308 / NCIMB 9376 / NCTC 10342 / NRRL B-14308 / VKM B-512</strain>
    </source>
</reference>
<dbReference type="InterPro" id="IPR003661">
    <property type="entry name" value="HisK_dim/P_dom"/>
</dbReference>
<keyword evidence="6" id="KW-0808">Transferase</keyword>
<dbReference type="GO" id="GO:0005524">
    <property type="term" value="F:ATP binding"/>
    <property type="evidence" value="ECO:0007669"/>
    <property type="project" value="UniProtKB-KW"/>
</dbReference>
<dbReference type="SUPFAM" id="SSF47384">
    <property type="entry name" value="Homodimeric domain of signal transducing histidine kinase"/>
    <property type="match status" value="1"/>
</dbReference>
<dbReference type="HOGENOM" id="CLU_000445_89_6_9"/>
<dbReference type="GeneID" id="93642247"/>
<keyword evidence="5" id="KW-0597">Phosphoprotein</keyword>
<comment type="catalytic activity">
    <reaction evidence="1">
        <text>ATP + protein L-histidine = ADP + protein N-phospho-L-histidine.</text>
        <dbReference type="EC" id="2.7.13.3"/>
    </reaction>
</comment>
<dbReference type="SUPFAM" id="SSF55874">
    <property type="entry name" value="ATPase domain of HSP90 chaperone/DNA topoisomerase II/histidine kinase"/>
    <property type="match status" value="1"/>
</dbReference>
<evidence type="ECO:0000256" key="1">
    <source>
        <dbReference type="ARBA" id="ARBA00000085"/>
    </source>
</evidence>
<dbReference type="InterPro" id="IPR004358">
    <property type="entry name" value="Sig_transdc_His_kin-like_C"/>
</dbReference>